<dbReference type="InterPro" id="IPR036259">
    <property type="entry name" value="MFS_trans_sf"/>
</dbReference>
<dbReference type="InterPro" id="IPR005828">
    <property type="entry name" value="MFS_sugar_transport-like"/>
</dbReference>
<feature type="transmembrane region" description="Helical" evidence="7">
    <location>
        <begin position="467"/>
        <end position="491"/>
    </location>
</feature>
<evidence type="ECO:0000313" key="10">
    <source>
        <dbReference type="Proteomes" id="UP000277212"/>
    </source>
</evidence>
<feature type="domain" description="Major facilitator superfamily (MFS) profile" evidence="8">
    <location>
        <begin position="80"/>
        <end position="525"/>
    </location>
</feature>
<keyword evidence="10" id="KW-1185">Reference proteome</keyword>
<feature type="region of interest" description="Disordered" evidence="6">
    <location>
        <begin position="29"/>
        <end position="61"/>
    </location>
</feature>
<comment type="caution">
    <text evidence="9">The sequence shown here is derived from an EMBL/GenBank/DDBJ whole genome shotgun (WGS) entry which is preliminary data.</text>
</comment>
<dbReference type="EMBL" id="NKUJ01000048">
    <property type="protein sequence ID" value="RMJ16413.1"/>
    <property type="molecule type" value="Genomic_DNA"/>
</dbReference>
<dbReference type="PROSITE" id="PS50850">
    <property type="entry name" value="MFS"/>
    <property type="match status" value="1"/>
</dbReference>
<dbReference type="OrthoDB" id="6612291at2759"/>
<feature type="transmembrane region" description="Helical" evidence="7">
    <location>
        <begin position="255"/>
        <end position="273"/>
    </location>
</feature>
<sequence>MSKYEPYRGEPTKSGEIAPDYVELEATRWRSVPQEDQETNTAYDPAQPIERTSTRGSKNDMETQLPLGQAIKKYPKIAGYCLAMTIPIIGWGYDLLVVGAITGEDSFKADYGKMIDGEMTIPGNWLSLWMGLPPAGAAVGAMLGGWLQNRIGRKFSLMFGSIISAGAIACIFFSHLPPEADTKRVIITVGLTFQGFTVGIIKTTCLTWVSENAPTALRGPAMALFPTFTLIGQLIGAIVVYAVNQMGNKNGYLGAFGSQWILVLGPFTLSCLMPESPAHLIRTNQEERAIRSATRLFGPKMNPYSALEKIRETIEEEKATTASVSYWACFKGSNLRRTMIVILANVIPALFGLELLSNATVFLQSIGMASGPSLLIMIGGIIAGMVANGIGFWLLSRTGRRSMTIVSMGIASLLWGAMGISGFWSGPALAWLAAGLMISVIVVCGLGCWPAGYAIMGETSSLQLRSLTHGIGSVASQAASITLAVLLPMLFSKDKAALGAKTAFVFCGLCIIGVVLAWLWIPEMKGRSMIELDHMFEMRLPTRKFKDFKMETHEIQESSPLAERGA</sequence>
<feature type="transmembrane region" description="Helical" evidence="7">
    <location>
        <begin position="402"/>
        <end position="424"/>
    </location>
</feature>
<dbReference type="SUPFAM" id="SSF103473">
    <property type="entry name" value="MFS general substrate transporter"/>
    <property type="match status" value="1"/>
</dbReference>
<reference evidence="9 10" key="1">
    <citation type="submission" date="2017-06" db="EMBL/GenBank/DDBJ databases">
        <title>Comparative genomic analysis of Ambrosia Fusariam Clade fungi.</title>
        <authorList>
            <person name="Stajich J.E."/>
            <person name="Carrillo J."/>
            <person name="Kijimoto T."/>
            <person name="Eskalen A."/>
            <person name="O'Donnell K."/>
            <person name="Kasson M."/>
        </authorList>
    </citation>
    <scope>NUCLEOTIDE SEQUENCE [LARGE SCALE GENOMIC DNA]</scope>
    <source>
        <strain evidence="9">UCR3666</strain>
    </source>
</reference>
<feature type="transmembrane region" description="Helical" evidence="7">
    <location>
        <begin position="340"/>
        <end position="362"/>
    </location>
</feature>
<evidence type="ECO:0000256" key="4">
    <source>
        <dbReference type="ARBA" id="ARBA00022989"/>
    </source>
</evidence>
<evidence type="ECO:0000256" key="6">
    <source>
        <dbReference type="SAM" id="MobiDB-lite"/>
    </source>
</evidence>
<feature type="compositionally biased region" description="Basic and acidic residues" evidence="6">
    <location>
        <begin position="1"/>
        <end position="13"/>
    </location>
</feature>
<dbReference type="AlphaFoldDB" id="A0A3M2SFR2"/>
<accession>A0A3M2SFR2</accession>
<feature type="transmembrane region" description="Helical" evidence="7">
    <location>
        <begin position="186"/>
        <end position="209"/>
    </location>
</feature>
<comment type="similarity">
    <text evidence="2">Belongs to the major facilitator superfamily. Sugar transporter (TC 2.A.1.1) family.</text>
</comment>
<feature type="transmembrane region" description="Helical" evidence="7">
    <location>
        <begin position="221"/>
        <end position="243"/>
    </location>
</feature>
<protein>
    <recommendedName>
        <fullName evidence="8">Major facilitator superfamily (MFS) profile domain-containing protein</fullName>
    </recommendedName>
</protein>
<feature type="transmembrane region" description="Helical" evidence="7">
    <location>
        <begin position="503"/>
        <end position="521"/>
    </location>
</feature>
<evidence type="ECO:0000313" key="9">
    <source>
        <dbReference type="EMBL" id="RMJ16413.1"/>
    </source>
</evidence>
<evidence type="ECO:0000256" key="5">
    <source>
        <dbReference type="ARBA" id="ARBA00023136"/>
    </source>
</evidence>
<gene>
    <name evidence="9" type="ORF">CDV36_003915</name>
</gene>
<feature type="transmembrane region" description="Helical" evidence="7">
    <location>
        <begin position="155"/>
        <end position="174"/>
    </location>
</feature>
<dbReference type="InterPro" id="IPR050360">
    <property type="entry name" value="MFS_Sugar_Transporters"/>
</dbReference>
<keyword evidence="5 7" id="KW-0472">Membrane</keyword>
<proteinExistence type="inferred from homology"/>
<organism evidence="9 10">
    <name type="scientific">Fusarium kuroshium</name>
    <dbReference type="NCBI Taxonomy" id="2010991"/>
    <lineage>
        <taxon>Eukaryota</taxon>
        <taxon>Fungi</taxon>
        <taxon>Dikarya</taxon>
        <taxon>Ascomycota</taxon>
        <taxon>Pezizomycotina</taxon>
        <taxon>Sordariomycetes</taxon>
        <taxon>Hypocreomycetidae</taxon>
        <taxon>Hypocreales</taxon>
        <taxon>Nectriaceae</taxon>
        <taxon>Fusarium</taxon>
        <taxon>Fusarium solani species complex</taxon>
    </lineage>
</organism>
<dbReference type="GO" id="GO:0005351">
    <property type="term" value="F:carbohydrate:proton symporter activity"/>
    <property type="evidence" value="ECO:0007669"/>
    <property type="project" value="TreeGrafter"/>
</dbReference>
<comment type="subcellular location">
    <subcellularLocation>
        <location evidence="1">Membrane</location>
        <topology evidence="1">Multi-pass membrane protein</topology>
    </subcellularLocation>
</comment>
<dbReference type="PANTHER" id="PTHR48022">
    <property type="entry name" value="PLASTIDIC GLUCOSE TRANSPORTER 4"/>
    <property type="match status" value="1"/>
</dbReference>
<dbReference type="InterPro" id="IPR020846">
    <property type="entry name" value="MFS_dom"/>
</dbReference>
<dbReference type="Pfam" id="PF00083">
    <property type="entry name" value="Sugar_tr"/>
    <property type="match status" value="1"/>
</dbReference>
<keyword evidence="3 7" id="KW-0812">Transmembrane</keyword>
<evidence type="ECO:0000259" key="8">
    <source>
        <dbReference type="PROSITE" id="PS50850"/>
    </source>
</evidence>
<dbReference type="Proteomes" id="UP000277212">
    <property type="component" value="Unassembled WGS sequence"/>
</dbReference>
<dbReference type="Gene3D" id="1.20.1250.20">
    <property type="entry name" value="MFS general substrate transporter like domains"/>
    <property type="match status" value="1"/>
</dbReference>
<feature type="region of interest" description="Disordered" evidence="6">
    <location>
        <begin position="1"/>
        <end position="20"/>
    </location>
</feature>
<evidence type="ECO:0000256" key="2">
    <source>
        <dbReference type="ARBA" id="ARBA00010992"/>
    </source>
</evidence>
<dbReference type="GO" id="GO:0016020">
    <property type="term" value="C:membrane"/>
    <property type="evidence" value="ECO:0007669"/>
    <property type="project" value="UniProtKB-SubCell"/>
</dbReference>
<keyword evidence="4 7" id="KW-1133">Transmembrane helix</keyword>
<evidence type="ECO:0000256" key="7">
    <source>
        <dbReference type="SAM" id="Phobius"/>
    </source>
</evidence>
<evidence type="ECO:0000256" key="1">
    <source>
        <dbReference type="ARBA" id="ARBA00004141"/>
    </source>
</evidence>
<feature type="transmembrane region" description="Helical" evidence="7">
    <location>
        <begin position="121"/>
        <end position="143"/>
    </location>
</feature>
<evidence type="ECO:0000256" key="3">
    <source>
        <dbReference type="ARBA" id="ARBA00022692"/>
    </source>
</evidence>
<feature type="transmembrane region" description="Helical" evidence="7">
    <location>
        <begin position="374"/>
        <end position="395"/>
    </location>
</feature>
<dbReference type="PANTHER" id="PTHR48022:SF41">
    <property type="entry name" value="MAJOR FACILITATOR SUPERFAMILY (MFS) PROFILE DOMAIN-CONTAINING PROTEIN"/>
    <property type="match status" value="1"/>
</dbReference>
<name>A0A3M2SFR2_9HYPO</name>
<feature type="transmembrane region" description="Helical" evidence="7">
    <location>
        <begin position="77"/>
        <end position="101"/>
    </location>
</feature>
<feature type="transmembrane region" description="Helical" evidence="7">
    <location>
        <begin position="430"/>
        <end position="455"/>
    </location>
</feature>